<keyword evidence="8 9" id="KW-0464">Manganese</keyword>
<evidence type="ECO:0000256" key="7">
    <source>
        <dbReference type="ARBA" id="ARBA00023204"/>
    </source>
</evidence>
<reference evidence="12 13" key="1">
    <citation type="submission" date="2023-06" db="EMBL/GenBank/DDBJ databases">
        <title>Genome sequence of Methanimicrococcus sp. At1.</title>
        <authorList>
            <person name="Protasov E."/>
            <person name="Platt K."/>
            <person name="Poehlein A."/>
            <person name="Daniel R."/>
            <person name="Brune A."/>
        </authorList>
    </citation>
    <scope>NUCLEOTIDE SEQUENCE [LARGE SCALE GENOMIC DNA]</scope>
    <source>
        <strain evidence="12 13">At1</strain>
    </source>
</reference>
<dbReference type="EC" id="3.1.-.-" evidence="9"/>
<comment type="similarity">
    <text evidence="9">Belongs to the MRE11/RAD32 family.</text>
</comment>
<keyword evidence="2 9" id="KW-0479">Metal-binding</keyword>
<dbReference type="InterPro" id="IPR032885">
    <property type="entry name" value="Mre11_archaea-type"/>
</dbReference>
<dbReference type="PANTHER" id="PTHR30337">
    <property type="entry name" value="COMPONENT OF ATP-DEPENDENT DSDNA EXONUCLEASE"/>
    <property type="match status" value="1"/>
</dbReference>
<feature type="compositionally biased region" description="Basic and acidic residues" evidence="10">
    <location>
        <begin position="465"/>
        <end position="498"/>
    </location>
</feature>
<proteinExistence type="inferred from homology"/>
<evidence type="ECO:0000259" key="11">
    <source>
        <dbReference type="Pfam" id="PF00149"/>
    </source>
</evidence>
<feature type="binding site" evidence="9">
    <location>
        <position position="61"/>
    </location>
    <ligand>
        <name>Mn(2+)</name>
        <dbReference type="ChEBI" id="CHEBI:29035"/>
        <label>1</label>
    </ligand>
</feature>
<feature type="domain" description="Calcineurin-like phosphoesterase" evidence="11">
    <location>
        <begin position="13"/>
        <end position="130"/>
    </location>
</feature>
<sequence length="570" mass="63788">MDNVTYRTEKSEIKILHTGDTHLGSRQYHSDIRRRDFFESFSKVIRDAVENNMDAVIHTGDLFDSRNPSIEDLMETIAVLTELKKAGIPFLGIVGNHEGKQNTQWLDIFETMGLAERLGSKPVIVDGPNAQIYFYGIDNLSGPRLAAFDFSVFECPPDSGGKKTYHILALHQLLDPVLPGQPLSADDFTGPIPIQFDAVLLGDNHKYECIKHNGAWLTYPGSTERCSAAETEPRSYNILTFENEMSITRRSIQTRDFVTIPISGDDKGEIKLDEVYTVIDSYSEKIKDSVVFIEFTGTKKTLIPISEIEEYVKNKGAVVARVGDKRDLAKEDGDKVGGIVFRDPDEVVRQELKKLNLTEAGLLLDSIIRDSEISKTNITDASEIQLKEFLENTEFNEEFRRESVYSDESFDSESNFCSSNEIEIETDAGNGIGIENESNADEIGIENPEFAAEVIEQLRRTQEIKKSADKEKQADKEEQADEKKQEDEEEAGKKRMGEDETAENVESAENENGETDGNDIGETDANDIEEADERRKPEISSGVSEKTKRGPGAAPRQYTLGDMFGPEDES</sequence>
<dbReference type="CDD" id="cd00840">
    <property type="entry name" value="MPP_Mre11_N"/>
    <property type="match status" value="1"/>
</dbReference>
<dbReference type="InterPro" id="IPR029052">
    <property type="entry name" value="Metallo-depent_PP-like"/>
</dbReference>
<evidence type="ECO:0000256" key="8">
    <source>
        <dbReference type="ARBA" id="ARBA00023211"/>
    </source>
</evidence>
<protein>
    <recommendedName>
        <fullName evidence="9">DNA double-strand break repair protein Mre11</fullName>
        <ecNumber evidence="9">3.1.-.-</ecNumber>
    </recommendedName>
</protein>
<name>A0ABU3VNM2_9EURY</name>
<accession>A0ABU3VNM2</accession>
<feature type="binding site" evidence="9">
    <location>
        <position position="205"/>
    </location>
    <ligand>
        <name>Mn(2+)</name>
        <dbReference type="ChEBI" id="CHEBI:29035"/>
        <label>1</label>
    </ligand>
</feature>
<organism evidence="12 13">
    <name type="scientific">Methanimicrococcus hacksteinii</name>
    <dbReference type="NCBI Taxonomy" id="3028293"/>
    <lineage>
        <taxon>Archaea</taxon>
        <taxon>Methanobacteriati</taxon>
        <taxon>Methanobacteriota</taxon>
        <taxon>Stenosarchaea group</taxon>
        <taxon>Methanomicrobia</taxon>
        <taxon>Methanosarcinales</taxon>
        <taxon>Methanosarcinaceae</taxon>
        <taxon>Methanimicrococcus</taxon>
    </lineage>
</organism>
<keyword evidence="6 9" id="KW-0269">Exonuclease</keyword>
<dbReference type="InterPro" id="IPR050535">
    <property type="entry name" value="DNA_Repair-Maintenance_Comp"/>
</dbReference>
<comment type="function">
    <text evidence="9">Part of the Rad50/Mre11 complex, which is involved in the early steps of DNA double-strand break (DSB) repair. The complex may facilitate opening of the processed DNA ends to aid in the recruitment of HerA and NurA. Mre11 binds to DSB ends and has both double-stranded 3'-5' exonuclease activity and single-stranded endonuclease activity.</text>
</comment>
<evidence type="ECO:0000313" key="12">
    <source>
        <dbReference type="EMBL" id="MDV0444905.1"/>
    </source>
</evidence>
<comment type="subunit">
    <text evidence="9">Homodimer. Forms a heterotetramer composed of two Mre11 subunits and two Rad50 subunits.</text>
</comment>
<evidence type="ECO:0000256" key="1">
    <source>
        <dbReference type="ARBA" id="ARBA00022722"/>
    </source>
</evidence>
<dbReference type="InterPro" id="IPR004843">
    <property type="entry name" value="Calcineurin-like_PHP"/>
</dbReference>
<evidence type="ECO:0000256" key="3">
    <source>
        <dbReference type="ARBA" id="ARBA00022759"/>
    </source>
</evidence>
<evidence type="ECO:0000256" key="4">
    <source>
        <dbReference type="ARBA" id="ARBA00022763"/>
    </source>
</evidence>
<gene>
    <name evidence="9" type="primary">mre11</name>
    <name evidence="12" type="ORF">MmiAt1_04510</name>
</gene>
<dbReference type="SUPFAM" id="SSF56300">
    <property type="entry name" value="Metallo-dependent phosphatases"/>
    <property type="match status" value="1"/>
</dbReference>
<feature type="compositionally biased region" description="Acidic residues" evidence="10">
    <location>
        <begin position="499"/>
        <end position="531"/>
    </location>
</feature>
<dbReference type="Proteomes" id="UP001272052">
    <property type="component" value="Unassembled WGS sequence"/>
</dbReference>
<feature type="active site" description="Proton donor" evidence="9">
    <location>
        <position position="97"/>
    </location>
</feature>
<evidence type="ECO:0000313" key="13">
    <source>
        <dbReference type="Proteomes" id="UP001272052"/>
    </source>
</evidence>
<evidence type="ECO:0000256" key="6">
    <source>
        <dbReference type="ARBA" id="ARBA00022839"/>
    </source>
</evidence>
<keyword evidence="4 9" id="KW-0227">DNA damage</keyword>
<evidence type="ECO:0000256" key="5">
    <source>
        <dbReference type="ARBA" id="ARBA00022801"/>
    </source>
</evidence>
<dbReference type="PANTHER" id="PTHR30337:SF0">
    <property type="entry name" value="NUCLEASE SBCCD SUBUNIT D"/>
    <property type="match status" value="1"/>
</dbReference>
<comment type="activity regulation">
    <text evidence="9">Nuclease activity is regulated by Rad50.</text>
</comment>
<keyword evidence="7 9" id="KW-0234">DNA repair</keyword>
<keyword evidence="3 9" id="KW-0255">Endonuclease</keyword>
<comment type="cofactor">
    <cofactor evidence="9">
        <name>Mn(2+)</name>
        <dbReference type="ChEBI" id="CHEBI:29035"/>
    </cofactor>
    <text evidence="9">Binds 2 manganese ions per subunit.</text>
</comment>
<dbReference type="HAMAP" id="MF_02044">
    <property type="entry name" value="Mre11"/>
    <property type="match status" value="1"/>
</dbReference>
<feature type="binding site" evidence="9">
    <location>
        <position position="61"/>
    </location>
    <ligand>
        <name>Mn(2+)</name>
        <dbReference type="ChEBI" id="CHEBI:29035"/>
        <label>2</label>
    </ligand>
</feature>
<feature type="region of interest" description="Disordered" evidence="10">
    <location>
        <begin position="465"/>
        <end position="570"/>
    </location>
</feature>
<dbReference type="Gene3D" id="3.60.21.10">
    <property type="match status" value="1"/>
</dbReference>
<feature type="binding site" evidence="9">
    <location>
        <position position="171"/>
    </location>
    <ligand>
        <name>Mn(2+)</name>
        <dbReference type="ChEBI" id="CHEBI:29035"/>
        <label>2</label>
    </ligand>
</feature>
<feature type="binding site" evidence="9">
    <location>
        <position position="96"/>
    </location>
    <ligand>
        <name>Mn(2+)</name>
        <dbReference type="ChEBI" id="CHEBI:29035"/>
        <label>2</label>
    </ligand>
</feature>
<dbReference type="RefSeq" id="WP_318785314.1">
    <property type="nucleotide sequence ID" value="NZ_JAWDKC010000011.1"/>
</dbReference>
<comment type="caution">
    <text evidence="9">Lacks conserved residue(s) required for the propagation of feature annotation.</text>
</comment>
<dbReference type="EMBL" id="JAWDKC010000011">
    <property type="protein sequence ID" value="MDV0444905.1"/>
    <property type="molecule type" value="Genomic_DNA"/>
</dbReference>
<evidence type="ECO:0000256" key="10">
    <source>
        <dbReference type="SAM" id="MobiDB-lite"/>
    </source>
</evidence>
<keyword evidence="13" id="KW-1185">Reference proteome</keyword>
<keyword evidence="5 9" id="KW-0378">Hydrolase</keyword>
<comment type="caution">
    <text evidence="12">The sequence shown here is derived from an EMBL/GenBank/DDBJ whole genome shotgun (WGS) entry which is preliminary data.</text>
</comment>
<feature type="binding site" evidence="9">
    <location>
        <position position="20"/>
    </location>
    <ligand>
        <name>Mn(2+)</name>
        <dbReference type="ChEBI" id="CHEBI:29035"/>
        <label>1</label>
    </ligand>
</feature>
<feature type="binding site" evidence="9">
    <location>
        <position position="22"/>
    </location>
    <ligand>
        <name>Mn(2+)</name>
        <dbReference type="ChEBI" id="CHEBI:29035"/>
        <label>1</label>
    </ligand>
</feature>
<dbReference type="InterPro" id="IPR041796">
    <property type="entry name" value="Mre11_N"/>
</dbReference>
<evidence type="ECO:0000256" key="9">
    <source>
        <dbReference type="HAMAP-Rule" id="MF_02044"/>
    </source>
</evidence>
<keyword evidence="1 9" id="KW-0540">Nuclease</keyword>
<evidence type="ECO:0000256" key="2">
    <source>
        <dbReference type="ARBA" id="ARBA00022723"/>
    </source>
</evidence>
<dbReference type="Pfam" id="PF00149">
    <property type="entry name" value="Metallophos"/>
    <property type="match status" value="1"/>
</dbReference>